<evidence type="ECO:0000256" key="1">
    <source>
        <dbReference type="SAM" id="MobiDB-lite"/>
    </source>
</evidence>
<keyword evidence="2" id="KW-1185">Reference proteome</keyword>
<sequence length="222" mass="25456">MDNRRNTLTEDSFIIVLFPEEGSVALIRKSWIESTENDGDEIRGICWWPSGKRSHTTALKRAYVPDKFMWTRHHIRILGYADTYEEALEKLKISEDTSNIDSPAKGNSKERNDDDNFPDEDVEYEDAGEDEVEAKEDGEVPVPKGKFPQSENNKVPKLPKPPMLRPLPLIAHPKSFCTSHNYLKSKIVQHCYDYIAEGSDDFISVWIVCHSHVFTSNNKKMA</sequence>
<accession>A0A1S3I913</accession>
<name>A0A1S3I913_LINAN</name>
<dbReference type="InParanoid" id="A0A1S3I913"/>
<dbReference type="Proteomes" id="UP000085678">
    <property type="component" value="Unplaced"/>
</dbReference>
<dbReference type="RefSeq" id="XP_013394678.1">
    <property type="nucleotide sequence ID" value="XM_013539224.1"/>
</dbReference>
<dbReference type="GeneID" id="106162092"/>
<feature type="compositionally biased region" description="Acidic residues" evidence="1">
    <location>
        <begin position="115"/>
        <end position="136"/>
    </location>
</feature>
<dbReference type="OrthoDB" id="6160812at2759"/>
<dbReference type="KEGG" id="lak:106162092"/>
<evidence type="ECO:0000313" key="2">
    <source>
        <dbReference type="Proteomes" id="UP000085678"/>
    </source>
</evidence>
<feature type="region of interest" description="Disordered" evidence="1">
    <location>
        <begin position="97"/>
        <end position="160"/>
    </location>
</feature>
<dbReference type="AlphaFoldDB" id="A0A1S3I913"/>
<evidence type="ECO:0000313" key="3">
    <source>
        <dbReference type="RefSeq" id="XP_013394678.1"/>
    </source>
</evidence>
<protein>
    <submittedName>
        <fullName evidence="3">Uncharacterized protein LOC106162092 isoform X1</fullName>
    </submittedName>
</protein>
<gene>
    <name evidence="3" type="primary">LOC106162092</name>
</gene>
<reference evidence="3" key="1">
    <citation type="submission" date="2025-08" db="UniProtKB">
        <authorList>
            <consortium name="RefSeq"/>
        </authorList>
    </citation>
    <scope>IDENTIFICATION</scope>
    <source>
        <tissue evidence="3">Gonads</tissue>
    </source>
</reference>
<proteinExistence type="predicted"/>
<organism evidence="2 3">
    <name type="scientific">Lingula anatina</name>
    <name type="common">Brachiopod</name>
    <name type="synonym">Lingula unguis</name>
    <dbReference type="NCBI Taxonomy" id="7574"/>
    <lineage>
        <taxon>Eukaryota</taxon>
        <taxon>Metazoa</taxon>
        <taxon>Spiralia</taxon>
        <taxon>Lophotrochozoa</taxon>
        <taxon>Brachiopoda</taxon>
        <taxon>Linguliformea</taxon>
        <taxon>Lingulata</taxon>
        <taxon>Lingulida</taxon>
        <taxon>Linguloidea</taxon>
        <taxon>Lingulidae</taxon>
        <taxon>Lingula</taxon>
    </lineage>
</organism>